<dbReference type="EMBL" id="JXTB01000116">
    <property type="protein sequence ID" value="PON62057.1"/>
    <property type="molecule type" value="Genomic_DNA"/>
</dbReference>
<keyword evidence="3" id="KW-1185">Reference proteome</keyword>
<protein>
    <submittedName>
        <fullName evidence="2">Uncharacterized protein</fullName>
    </submittedName>
</protein>
<organism evidence="2 3">
    <name type="scientific">Parasponia andersonii</name>
    <name type="common">Sponia andersonii</name>
    <dbReference type="NCBI Taxonomy" id="3476"/>
    <lineage>
        <taxon>Eukaryota</taxon>
        <taxon>Viridiplantae</taxon>
        <taxon>Streptophyta</taxon>
        <taxon>Embryophyta</taxon>
        <taxon>Tracheophyta</taxon>
        <taxon>Spermatophyta</taxon>
        <taxon>Magnoliopsida</taxon>
        <taxon>eudicotyledons</taxon>
        <taxon>Gunneridae</taxon>
        <taxon>Pentapetalae</taxon>
        <taxon>rosids</taxon>
        <taxon>fabids</taxon>
        <taxon>Rosales</taxon>
        <taxon>Cannabaceae</taxon>
        <taxon>Parasponia</taxon>
    </lineage>
</organism>
<gene>
    <name evidence="2" type="ORF">PanWU01x14_140500</name>
</gene>
<evidence type="ECO:0000313" key="3">
    <source>
        <dbReference type="Proteomes" id="UP000237105"/>
    </source>
</evidence>
<reference evidence="3" key="1">
    <citation type="submission" date="2016-06" db="EMBL/GenBank/DDBJ databases">
        <title>Parallel loss of symbiosis genes in relatives of nitrogen-fixing non-legume Parasponia.</title>
        <authorList>
            <person name="Van Velzen R."/>
            <person name="Holmer R."/>
            <person name="Bu F."/>
            <person name="Rutten L."/>
            <person name="Van Zeijl A."/>
            <person name="Liu W."/>
            <person name="Santuari L."/>
            <person name="Cao Q."/>
            <person name="Sharma T."/>
            <person name="Shen D."/>
            <person name="Roswanjaya Y."/>
            <person name="Wardhani T."/>
            <person name="Kalhor M.S."/>
            <person name="Jansen J."/>
            <person name="Van den Hoogen J."/>
            <person name="Gungor B."/>
            <person name="Hartog M."/>
            <person name="Hontelez J."/>
            <person name="Verver J."/>
            <person name="Yang W.-C."/>
            <person name="Schijlen E."/>
            <person name="Repin R."/>
            <person name="Schilthuizen M."/>
            <person name="Schranz E."/>
            <person name="Heidstra R."/>
            <person name="Miyata K."/>
            <person name="Fedorova E."/>
            <person name="Kohlen W."/>
            <person name="Bisseling T."/>
            <person name="Smit S."/>
            <person name="Geurts R."/>
        </authorList>
    </citation>
    <scope>NUCLEOTIDE SEQUENCE [LARGE SCALE GENOMIC DNA]</scope>
    <source>
        <strain evidence="3">cv. WU1-14</strain>
    </source>
</reference>
<accession>A0A2P5CLY1</accession>
<dbReference type="Proteomes" id="UP000237105">
    <property type="component" value="Unassembled WGS sequence"/>
</dbReference>
<feature type="region of interest" description="Disordered" evidence="1">
    <location>
        <begin position="1"/>
        <end position="21"/>
    </location>
</feature>
<evidence type="ECO:0000313" key="2">
    <source>
        <dbReference type="EMBL" id="PON62057.1"/>
    </source>
</evidence>
<dbReference type="AlphaFoldDB" id="A0A2P5CLY1"/>
<comment type="caution">
    <text evidence="2">The sequence shown here is derived from an EMBL/GenBank/DDBJ whole genome shotgun (WGS) entry which is preliminary data.</text>
</comment>
<name>A0A2P5CLY1_PARAD</name>
<evidence type="ECO:0000256" key="1">
    <source>
        <dbReference type="SAM" id="MobiDB-lite"/>
    </source>
</evidence>
<sequence>MHKQILSTGLRPLGTEEQADEGSLHAFDEHSLQNLRQVHVSGYQVQFPEGKRGGIEDWIRKERWRVPLLWMRSWPLTQDEHQLSADAVFESLQSRAALEKEKMMKKKKLEDEEEDVAVIKSVVFRISTRITTPRFHDDDEVVATKPVVDETCNAEKPVQSSQFMLVTKNKKKPRVDDDEKKRTSLIALQSLCDNYNSEDEDDDSK</sequence>
<proteinExistence type="predicted"/>